<dbReference type="InterPro" id="IPR011020">
    <property type="entry name" value="HTTM-like"/>
</dbReference>
<evidence type="ECO:0000313" key="10">
    <source>
        <dbReference type="Proteomes" id="UP000283587"/>
    </source>
</evidence>
<dbReference type="InterPro" id="IPR053934">
    <property type="entry name" value="HTTM_dom"/>
</dbReference>
<evidence type="ECO:0000256" key="5">
    <source>
        <dbReference type="ARBA" id="ARBA00023157"/>
    </source>
</evidence>
<dbReference type="InterPro" id="IPR007782">
    <property type="entry name" value="VKG_COase"/>
</dbReference>
<dbReference type="GO" id="GO:0019842">
    <property type="term" value="F:vitamin binding"/>
    <property type="evidence" value="ECO:0007669"/>
    <property type="project" value="TreeGrafter"/>
</dbReference>
<feature type="transmembrane region" description="Helical" evidence="7">
    <location>
        <begin position="237"/>
        <end position="270"/>
    </location>
</feature>
<feature type="domain" description="HTTM-like" evidence="8">
    <location>
        <begin position="15"/>
        <end position="273"/>
    </location>
</feature>
<dbReference type="GO" id="GO:0012505">
    <property type="term" value="C:endomembrane system"/>
    <property type="evidence" value="ECO:0007669"/>
    <property type="project" value="UniProtKB-SubCell"/>
</dbReference>
<dbReference type="OrthoDB" id="341137at2"/>
<organism evidence="9 10">
    <name type="scientific">Paracoccus siganidrum</name>
    <dbReference type="NCBI Taxonomy" id="1276757"/>
    <lineage>
        <taxon>Bacteria</taxon>
        <taxon>Pseudomonadati</taxon>
        <taxon>Pseudomonadota</taxon>
        <taxon>Alphaproteobacteria</taxon>
        <taxon>Rhodobacterales</taxon>
        <taxon>Paracoccaceae</taxon>
        <taxon>Paracoccus</taxon>
    </lineage>
</organism>
<protein>
    <recommendedName>
        <fullName evidence="8">HTTM-like domain-containing protein</fullName>
    </recommendedName>
</protein>
<feature type="transmembrane region" description="Helical" evidence="7">
    <location>
        <begin position="208"/>
        <end position="230"/>
    </location>
</feature>
<dbReference type="PANTHER" id="PTHR12639:SF7">
    <property type="entry name" value="HTTM DOMAIN-CONTAINING PROTEIN"/>
    <property type="match status" value="1"/>
</dbReference>
<feature type="transmembrane region" description="Helical" evidence="7">
    <location>
        <begin position="121"/>
        <end position="141"/>
    </location>
</feature>
<keyword evidence="2 7" id="KW-0812">Transmembrane</keyword>
<evidence type="ECO:0000256" key="2">
    <source>
        <dbReference type="ARBA" id="ARBA00022692"/>
    </source>
</evidence>
<accession>A0A419A2A0</accession>
<dbReference type="RefSeq" id="WP_119900068.1">
    <property type="nucleotide sequence ID" value="NZ_QNRC01000004.1"/>
</dbReference>
<reference evidence="10" key="1">
    <citation type="submission" date="2018-09" db="EMBL/GenBank/DDBJ databases">
        <title>Paracoccus onubensis nov. sp. a moderate halophilic bacterium isolated from Gruta de las Maravillas (Aracena, Spain).</title>
        <authorList>
            <person name="Jurado V."/>
            <person name="Gutierrez-Patricio S."/>
            <person name="Gonzalez-Pimentel J.L."/>
            <person name="Miller A.Z."/>
            <person name="Laiz L."/>
            <person name="Saiz-Jimenez C."/>
        </authorList>
    </citation>
    <scope>NUCLEOTIDE SEQUENCE [LARGE SCALE GENOMIC DNA]</scope>
    <source>
        <strain evidence="10">DSM 26381</strain>
    </source>
</reference>
<proteinExistence type="predicted"/>
<evidence type="ECO:0000256" key="4">
    <source>
        <dbReference type="ARBA" id="ARBA00023136"/>
    </source>
</evidence>
<dbReference type="Proteomes" id="UP000283587">
    <property type="component" value="Unassembled WGS sequence"/>
</dbReference>
<gene>
    <name evidence="9" type="ORF">D3P05_17560</name>
</gene>
<keyword evidence="4 7" id="KW-0472">Membrane</keyword>
<evidence type="ECO:0000259" key="8">
    <source>
        <dbReference type="SMART" id="SM00752"/>
    </source>
</evidence>
<evidence type="ECO:0000256" key="3">
    <source>
        <dbReference type="ARBA" id="ARBA00022989"/>
    </source>
</evidence>
<dbReference type="Pfam" id="PF05090">
    <property type="entry name" value="HTTM"/>
    <property type="match status" value="1"/>
</dbReference>
<sequence>MTVATSLTAFQAHLSRGVPAQSLALFRIAFGALLLWDCWRFIAHGRVWRYWIQPEFHFSYPGFDWVRPLPEPWIQIAWLGVGLAAALVMLGLFYRLAIVALTLLFAWFFLLDAAEYLNHFYLVLLYAVLLCFLPAARIWSLDALIRPAPDRRVPAAAVFILQAQTEIVLLYAGLVKLTPDWLRGEPLGLWLRDRVEGLWLAPLFQPDWVIVAACWGVIALHVLGAPLLMWRKTRLAVFLVYCVFHCANAWFFNIGIFPWLTIAATTIFFAPDWPSHLVSRLRGQAAAPMAPAAPRAPLPRIALLAMALWIAVQLVAPIRGTLFDSEIRWSGDGHRFSWRMRIYDRAAEGVFILADHRSGQFWEIEPTQFLTPRQADKMLVRADLIHQFANHLADLWRAQGHEVAVYAEICKSLNGRPCQYFIAPGTDLTQVRVDPLRADPWVLPLEEPAWGVADNRRLYGIGG</sequence>
<feature type="transmembrane region" description="Helical" evidence="7">
    <location>
        <begin position="76"/>
        <end position="109"/>
    </location>
</feature>
<dbReference type="SMART" id="SM00752">
    <property type="entry name" value="HTTM"/>
    <property type="match status" value="1"/>
</dbReference>
<dbReference type="AlphaFoldDB" id="A0A419A2A0"/>
<dbReference type="GO" id="GO:0008488">
    <property type="term" value="F:gamma-glutamyl carboxylase activity"/>
    <property type="evidence" value="ECO:0007669"/>
    <property type="project" value="InterPro"/>
</dbReference>
<keyword evidence="5" id="KW-1015">Disulfide bond</keyword>
<feature type="transmembrane region" description="Helical" evidence="7">
    <location>
        <begin position="20"/>
        <end position="39"/>
    </location>
</feature>
<comment type="caution">
    <text evidence="9">The sequence shown here is derived from an EMBL/GenBank/DDBJ whole genome shotgun (WGS) entry which is preliminary data.</text>
</comment>
<keyword evidence="10" id="KW-1185">Reference proteome</keyword>
<evidence type="ECO:0000256" key="1">
    <source>
        <dbReference type="ARBA" id="ARBA00004127"/>
    </source>
</evidence>
<evidence type="ECO:0000313" key="9">
    <source>
        <dbReference type="EMBL" id="RJL07270.1"/>
    </source>
</evidence>
<evidence type="ECO:0000256" key="6">
    <source>
        <dbReference type="ARBA" id="ARBA00023239"/>
    </source>
</evidence>
<keyword evidence="6" id="KW-0456">Lyase</keyword>
<name>A0A419A2A0_9RHOB</name>
<dbReference type="PANTHER" id="PTHR12639">
    <property type="entry name" value="VITAMIN K-DEPENDENT GAMMA-CARBOXYLASE"/>
    <property type="match status" value="1"/>
</dbReference>
<dbReference type="EMBL" id="QZEW01000089">
    <property type="protein sequence ID" value="RJL07270.1"/>
    <property type="molecule type" value="Genomic_DNA"/>
</dbReference>
<dbReference type="InterPro" id="IPR053935">
    <property type="entry name" value="VKGC_lumenal_dom"/>
</dbReference>
<keyword evidence="3 7" id="KW-1133">Transmembrane helix</keyword>
<feature type="transmembrane region" description="Helical" evidence="7">
    <location>
        <begin position="153"/>
        <end position="174"/>
    </location>
</feature>
<evidence type="ECO:0000256" key="7">
    <source>
        <dbReference type="SAM" id="Phobius"/>
    </source>
</evidence>
<dbReference type="Pfam" id="PF22777">
    <property type="entry name" value="VKGC_lumenal_dom"/>
    <property type="match status" value="1"/>
</dbReference>
<comment type="subcellular location">
    <subcellularLocation>
        <location evidence="1">Endomembrane system</location>
        <topology evidence="1">Multi-pass membrane protein</topology>
    </subcellularLocation>
</comment>